<keyword evidence="1" id="KW-1133">Transmembrane helix</keyword>
<dbReference type="Proteomes" id="UP000029385">
    <property type="component" value="Unassembled WGS sequence"/>
</dbReference>
<keyword evidence="1" id="KW-0472">Membrane</keyword>
<dbReference type="RefSeq" id="WP_022970474.1">
    <property type="nucleotide sequence ID" value="NZ_ATVD01000008.1"/>
</dbReference>
<dbReference type="PATRIC" id="fig|1121015.4.peg.2305"/>
<feature type="transmembrane region" description="Helical" evidence="1">
    <location>
        <begin position="59"/>
        <end position="75"/>
    </location>
</feature>
<dbReference type="STRING" id="1121015.GCA_000420545_02885"/>
<dbReference type="EMBL" id="AVCI01000011">
    <property type="protein sequence ID" value="KFN42335.1"/>
    <property type="molecule type" value="Genomic_DNA"/>
</dbReference>
<dbReference type="AlphaFoldDB" id="A0A091BD53"/>
<gene>
    <name evidence="2" type="ORF">N789_14190</name>
</gene>
<proteinExistence type="predicted"/>
<reference evidence="2 3" key="1">
    <citation type="submission" date="2013-09" db="EMBL/GenBank/DDBJ databases">
        <title>Genome sequencing of Arenimonas oryziterrae.</title>
        <authorList>
            <person name="Chen F."/>
            <person name="Wang G."/>
        </authorList>
    </citation>
    <scope>NUCLEOTIDE SEQUENCE [LARGE SCALE GENOMIC DNA]</scope>
    <source>
        <strain evidence="2 3">YC6267</strain>
    </source>
</reference>
<name>A0A091BD53_9GAMM</name>
<accession>A0A091BD53</accession>
<protein>
    <submittedName>
        <fullName evidence="2">Uncharacterized protein</fullName>
    </submittedName>
</protein>
<keyword evidence="3" id="KW-1185">Reference proteome</keyword>
<dbReference type="OrthoDB" id="2547276at2"/>
<organism evidence="2 3">
    <name type="scientific">Arenimonas oryziterrae DSM 21050 = YC6267</name>
    <dbReference type="NCBI Taxonomy" id="1121015"/>
    <lineage>
        <taxon>Bacteria</taxon>
        <taxon>Pseudomonadati</taxon>
        <taxon>Pseudomonadota</taxon>
        <taxon>Gammaproteobacteria</taxon>
        <taxon>Lysobacterales</taxon>
        <taxon>Lysobacteraceae</taxon>
        <taxon>Arenimonas</taxon>
    </lineage>
</organism>
<keyword evidence="1" id="KW-0812">Transmembrane</keyword>
<evidence type="ECO:0000313" key="3">
    <source>
        <dbReference type="Proteomes" id="UP000029385"/>
    </source>
</evidence>
<evidence type="ECO:0000313" key="2">
    <source>
        <dbReference type="EMBL" id="KFN42335.1"/>
    </source>
</evidence>
<feature type="transmembrane region" description="Helical" evidence="1">
    <location>
        <begin position="6"/>
        <end position="25"/>
    </location>
</feature>
<evidence type="ECO:0000256" key="1">
    <source>
        <dbReference type="SAM" id="Phobius"/>
    </source>
</evidence>
<comment type="caution">
    <text evidence="2">The sequence shown here is derived from an EMBL/GenBank/DDBJ whole genome shotgun (WGS) entry which is preliminary data.</text>
</comment>
<sequence>MLDLALGLAQFCACLVIFVTGVFTLNDLPRHMGKRWFVRKVALVMLTAGAGIQAFRPTDVYVCLLLAGVALFLAMQRDAPWFKWAWHGHCGVRPPGAPARRVTDTAR</sequence>